<keyword evidence="5 7" id="KW-0378">Hydrolase</keyword>
<evidence type="ECO:0000256" key="7">
    <source>
        <dbReference type="RuleBase" id="RU362042"/>
    </source>
</evidence>
<feature type="active site" evidence="6">
    <location>
        <position position="66"/>
    </location>
</feature>
<protein>
    <recommendedName>
        <fullName evidence="4 7">Signal peptidase I</fullName>
        <ecNumber evidence="4 7">3.4.21.89</ecNumber>
    </recommendedName>
</protein>
<dbReference type="EMBL" id="SOGT01000002">
    <property type="protein sequence ID" value="TFD28818.1"/>
    <property type="molecule type" value="Genomic_DNA"/>
</dbReference>
<evidence type="ECO:0000256" key="1">
    <source>
        <dbReference type="ARBA" id="ARBA00000677"/>
    </source>
</evidence>
<evidence type="ECO:0000313" key="10">
    <source>
        <dbReference type="EMBL" id="TFD28818.1"/>
    </source>
</evidence>
<dbReference type="InterPro" id="IPR019533">
    <property type="entry name" value="Peptidase_S26"/>
</dbReference>
<dbReference type="PANTHER" id="PTHR43390">
    <property type="entry name" value="SIGNAL PEPTIDASE I"/>
    <property type="match status" value="1"/>
</dbReference>
<reference evidence="10 11" key="1">
    <citation type="submission" date="2019-03" db="EMBL/GenBank/DDBJ databases">
        <title>Genomics of glacier-inhabiting Cryobacterium strains.</title>
        <authorList>
            <person name="Liu Q."/>
            <person name="Xin Y.-H."/>
        </authorList>
    </citation>
    <scope>NUCLEOTIDE SEQUENCE [LARGE SCALE GENOMIC DNA]</scope>
    <source>
        <strain evidence="10 11">TMT1-1</strain>
    </source>
</reference>
<dbReference type="GO" id="GO:0006465">
    <property type="term" value="P:signal peptide processing"/>
    <property type="evidence" value="ECO:0007669"/>
    <property type="project" value="InterPro"/>
</dbReference>
<dbReference type="GO" id="GO:0009003">
    <property type="term" value="F:signal peptidase activity"/>
    <property type="evidence" value="ECO:0007669"/>
    <property type="project" value="UniProtKB-EC"/>
</dbReference>
<dbReference type="Gene3D" id="2.10.109.10">
    <property type="entry name" value="Umud Fragment, subunit A"/>
    <property type="match status" value="1"/>
</dbReference>
<feature type="domain" description="Peptidase S26" evidence="9">
    <location>
        <begin position="4"/>
        <end position="147"/>
    </location>
</feature>
<dbReference type="Pfam" id="PF10502">
    <property type="entry name" value="Peptidase_S26"/>
    <property type="match status" value="1"/>
</dbReference>
<dbReference type="AlphaFoldDB" id="A0A4R8ZII4"/>
<organism evidence="10 11">
    <name type="scientific">Cryobacterium lyxosi</name>
    <dbReference type="NCBI Taxonomy" id="1259228"/>
    <lineage>
        <taxon>Bacteria</taxon>
        <taxon>Bacillati</taxon>
        <taxon>Actinomycetota</taxon>
        <taxon>Actinomycetes</taxon>
        <taxon>Micrococcales</taxon>
        <taxon>Microbacteriaceae</taxon>
        <taxon>Cryobacterium</taxon>
    </lineage>
</organism>
<dbReference type="PANTHER" id="PTHR43390:SF1">
    <property type="entry name" value="CHLOROPLAST PROCESSING PEPTIDASE"/>
    <property type="match status" value="1"/>
</dbReference>
<dbReference type="InterPro" id="IPR019758">
    <property type="entry name" value="Pept_S26A_signal_pept_1_CS"/>
</dbReference>
<dbReference type="GO" id="GO:0005886">
    <property type="term" value="C:plasma membrane"/>
    <property type="evidence" value="ECO:0007669"/>
    <property type="project" value="UniProtKB-SubCell"/>
</dbReference>
<dbReference type="PRINTS" id="PR00727">
    <property type="entry name" value="LEADERPTASE"/>
</dbReference>
<keyword evidence="8" id="KW-0732">Signal</keyword>
<feature type="signal peptide" evidence="8">
    <location>
        <begin position="1"/>
        <end position="15"/>
    </location>
</feature>
<evidence type="ECO:0000256" key="6">
    <source>
        <dbReference type="PIRSR" id="PIRSR600223-1"/>
    </source>
</evidence>
<keyword evidence="7" id="KW-0645">Protease</keyword>
<dbReference type="OrthoDB" id="9815782at2"/>
<evidence type="ECO:0000256" key="5">
    <source>
        <dbReference type="ARBA" id="ARBA00022801"/>
    </source>
</evidence>
<dbReference type="PROSITE" id="PS00761">
    <property type="entry name" value="SPASE_I_3"/>
    <property type="match status" value="1"/>
</dbReference>
<evidence type="ECO:0000313" key="11">
    <source>
        <dbReference type="Proteomes" id="UP000298424"/>
    </source>
</evidence>
<evidence type="ECO:0000256" key="4">
    <source>
        <dbReference type="ARBA" id="ARBA00013208"/>
    </source>
</evidence>
<evidence type="ECO:0000256" key="2">
    <source>
        <dbReference type="ARBA" id="ARBA00004401"/>
    </source>
</evidence>
<dbReference type="SUPFAM" id="SSF51306">
    <property type="entry name" value="LexA/Signal peptidase"/>
    <property type="match status" value="1"/>
</dbReference>
<dbReference type="InterPro" id="IPR000223">
    <property type="entry name" value="Pept_S26A_signal_pept_1"/>
</dbReference>
<keyword evidence="11" id="KW-1185">Reference proteome</keyword>
<gene>
    <name evidence="10" type="primary">lepB</name>
    <name evidence="10" type="ORF">E3T27_02745</name>
</gene>
<dbReference type="InterPro" id="IPR036286">
    <property type="entry name" value="LexA/Signal_pep-like_sf"/>
</dbReference>
<dbReference type="CDD" id="cd06530">
    <property type="entry name" value="S26_SPase_I"/>
    <property type="match status" value="1"/>
</dbReference>
<evidence type="ECO:0000256" key="8">
    <source>
        <dbReference type="SAM" id="SignalP"/>
    </source>
</evidence>
<feature type="chain" id="PRO_5038699672" description="Signal peptidase I" evidence="8">
    <location>
        <begin position="16"/>
        <end position="147"/>
    </location>
</feature>
<dbReference type="Proteomes" id="UP000298424">
    <property type="component" value="Unassembled WGS sequence"/>
</dbReference>
<accession>A0A4R8ZII4</accession>
<comment type="caution">
    <text evidence="10">The sequence shown here is derived from an EMBL/GenBank/DDBJ whole genome shotgun (WGS) entry which is preliminary data.</text>
</comment>
<comment type="subcellular location">
    <subcellularLocation>
        <location evidence="2">Cell membrane</location>
        <topology evidence="2">Single-pass type II membrane protein</topology>
    </subcellularLocation>
    <subcellularLocation>
        <location evidence="7">Membrane</location>
        <topology evidence="7">Single-pass type II membrane protein</topology>
    </subcellularLocation>
</comment>
<evidence type="ECO:0000259" key="9">
    <source>
        <dbReference type="Pfam" id="PF10502"/>
    </source>
</evidence>
<dbReference type="GO" id="GO:0004252">
    <property type="term" value="F:serine-type endopeptidase activity"/>
    <property type="evidence" value="ECO:0007669"/>
    <property type="project" value="InterPro"/>
</dbReference>
<feature type="active site" evidence="6">
    <location>
        <position position="24"/>
    </location>
</feature>
<sequence length="147" mass="15707">MVGAIVMLALRVWVAAPMTVVSDSMEPTVMQGSIVLVHSAAPSLDGPTVGQMVVFRSPEDGKRTLKRVAGAAGQTVAIRDGALYVDGALIVEQYVDSRQIDGTFFHRVTVPAGHLFVLGDNRAISIDSRDYGFIPIADVAGTVLWPW</sequence>
<comment type="similarity">
    <text evidence="3 7">Belongs to the peptidase S26 family.</text>
</comment>
<dbReference type="NCBIfam" id="TIGR02227">
    <property type="entry name" value="sigpep_I_bact"/>
    <property type="match status" value="1"/>
</dbReference>
<proteinExistence type="inferred from homology"/>
<comment type="catalytic activity">
    <reaction evidence="1 7">
        <text>Cleavage of hydrophobic, N-terminal signal or leader sequences from secreted and periplasmic proteins.</text>
        <dbReference type="EC" id="3.4.21.89"/>
    </reaction>
</comment>
<dbReference type="EC" id="3.4.21.89" evidence="4 7"/>
<name>A0A4R8ZII4_9MICO</name>
<evidence type="ECO:0000256" key="3">
    <source>
        <dbReference type="ARBA" id="ARBA00009370"/>
    </source>
</evidence>